<dbReference type="PANTHER" id="PTHR45224:SF10">
    <property type="entry name" value="OS09G0317700 PROTEIN"/>
    <property type="match status" value="1"/>
</dbReference>
<accession>A0A835B7N3</accession>
<name>A0A835B7N3_9POAL</name>
<organism evidence="4 5">
    <name type="scientific">Digitaria exilis</name>
    <dbReference type="NCBI Taxonomy" id="1010633"/>
    <lineage>
        <taxon>Eukaryota</taxon>
        <taxon>Viridiplantae</taxon>
        <taxon>Streptophyta</taxon>
        <taxon>Embryophyta</taxon>
        <taxon>Tracheophyta</taxon>
        <taxon>Spermatophyta</taxon>
        <taxon>Magnoliopsida</taxon>
        <taxon>Liliopsida</taxon>
        <taxon>Poales</taxon>
        <taxon>Poaceae</taxon>
        <taxon>PACMAD clade</taxon>
        <taxon>Panicoideae</taxon>
        <taxon>Panicodae</taxon>
        <taxon>Paniceae</taxon>
        <taxon>Anthephorinae</taxon>
        <taxon>Digitaria</taxon>
    </lineage>
</organism>
<feature type="region of interest" description="Disordered" evidence="2">
    <location>
        <begin position="220"/>
        <end position="265"/>
    </location>
</feature>
<comment type="caution">
    <text evidence="4">The sequence shown here is derived from an EMBL/GenBank/DDBJ whole genome shotgun (WGS) entry which is preliminary data.</text>
</comment>
<feature type="coiled-coil region" evidence="1">
    <location>
        <begin position="282"/>
        <end position="309"/>
    </location>
</feature>
<keyword evidence="5" id="KW-1185">Reference proteome</keyword>
<keyword evidence="1" id="KW-0175">Coiled coil</keyword>
<gene>
    <name evidence="4" type="ORF">HU200_040900</name>
</gene>
<dbReference type="InterPro" id="IPR001005">
    <property type="entry name" value="SANT/Myb"/>
</dbReference>
<evidence type="ECO:0000256" key="1">
    <source>
        <dbReference type="SAM" id="Coils"/>
    </source>
</evidence>
<dbReference type="AlphaFoldDB" id="A0A835B7N3"/>
<proteinExistence type="predicted"/>
<dbReference type="PROSITE" id="PS50090">
    <property type="entry name" value="MYB_LIKE"/>
    <property type="match status" value="1"/>
</dbReference>
<dbReference type="CDD" id="cd00167">
    <property type="entry name" value="SANT"/>
    <property type="match status" value="1"/>
</dbReference>
<dbReference type="EMBL" id="JACEFO010001972">
    <property type="protein sequence ID" value="KAF8690538.1"/>
    <property type="molecule type" value="Genomic_DNA"/>
</dbReference>
<dbReference type="PANTHER" id="PTHR45224">
    <property type="entry name" value="OS01G0527900 PROTEIN-RELATED"/>
    <property type="match status" value="1"/>
</dbReference>
<sequence>MYPQHFNPFGVPPGYHQFHTTSSSYHGIPLHDDVGQYHQGGFRFSMAADPSSPIGSAALCGVPAINEEHSESSPEEGNQTSGRRVWTEEENLRLVSAWLNNSNDPIRGVDKKYDHYWKEVAKEYNKHSPKERRRTPAQLKTHWNRYAPVVSKFNSCWNRMKNAHTSGESDDQIMERAHATFKSENSQKPFLFEYWWRVVKEQPKWGRLYPLENKRTKLNASGAYTSSNQDTDEGSAVANRRPIGQKKAKAQCKGKGKASSQSSEVHLSNETVSCFNEFQLWKSEAIEKMAEATSEHAKAIAEQNAANKERAKADKLDKYLKLLTIDTSTFNDDQKARHERVLNRLTKQLFPEDDPEDDP</sequence>
<evidence type="ECO:0000259" key="3">
    <source>
        <dbReference type="PROSITE" id="PS50090"/>
    </source>
</evidence>
<feature type="compositionally biased region" description="Basic residues" evidence="2">
    <location>
        <begin position="243"/>
        <end position="256"/>
    </location>
</feature>
<protein>
    <recommendedName>
        <fullName evidence="3">Myb-like domain-containing protein</fullName>
    </recommendedName>
</protein>
<feature type="domain" description="Myb-like" evidence="3">
    <location>
        <begin position="78"/>
        <end position="147"/>
    </location>
</feature>
<evidence type="ECO:0000313" key="4">
    <source>
        <dbReference type="EMBL" id="KAF8690538.1"/>
    </source>
</evidence>
<reference evidence="4" key="1">
    <citation type="submission" date="2020-07" db="EMBL/GenBank/DDBJ databases">
        <title>Genome sequence and genetic diversity analysis of an under-domesticated orphan crop, white fonio (Digitaria exilis).</title>
        <authorList>
            <person name="Bennetzen J.L."/>
            <person name="Chen S."/>
            <person name="Ma X."/>
            <person name="Wang X."/>
            <person name="Yssel A.E.J."/>
            <person name="Chaluvadi S.R."/>
            <person name="Johnson M."/>
            <person name="Gangashetty P."/>
            <person name="Hamidou F."/>
            <person name="Sanogo M.D."/>
            <person name="Zwaenepoel A."/>
            <person name="Wallace J."/>
            <person name="Van De Peer Y."/>
            <person name="Van Deynze A."/>
        </authorList>
    </citation>
    <scope>NUCLEOTIDE SEQUENCE</scope>
    <source>
        <tissue evidence="4">Leaves</tissue>
    </source>
</reference>
<dbReference type="Proteomes" id="UP000636709">
    <property type="component" value="Unassembled WGS sequence"/>
</dbReference>
<dbReference type="OrthoDB" id="692133at2759"/>
<evidence type="ECO:0000313" key="5">
    <source>
        <dbReference type="Proteomes" id="UP000636709"/>
    </source>
</evidence>
<dbReference type="Gene3D" id="1.10.10.60">
    <property type="entry name" value="Homeodomain-like"/>
    <property type="match status" value="1"/>
</dbReference>
<evidence type="ECO:0000256" key="2">
    <source>
        <dbReference type="SAM" id="MobiDB-lite"/>
    </source>
</evidence>
<feature type="compositionally biased region" description="Polar residues" evidence="2">
    <location>
        <begin position="220"/>
        <end position="229"/>
    </location>
</feature>